<accession>A0A951J253</accession>
<organism evidence="1 2">
    <name type="scientific">Arthrospiribacter ruber</name>
    <dbReference type="NCBI Taxonomy" id="2487934"/>
    <lineage>
        <taxon>Bacteria</taxon>
        <taxon>Pseudomonadati</taxon>
        <taxon>Bacteroidota</taxon>
        <taxon>Cytophagia</taxon>
        <taxon>Cytophagales</taxon>
        <taxon>Cyclobacteriaceae</taxon>
        <taxon>Arthrospiribacter</taxon>
    </lineage>
</organism>
<evidence type="ECO:0000313" key="1">
    <source>
        <dbReference type="EMBL" id="MBW3470002.1"/>
    </source>
</evidence>
<name>A0A951J253_9BACT</name>
<sequence>MPIGLTEKINAGTDIIHITGGKNTGFLLEKVQSIIPGIPLLATGGKTIQNLQTVIASGAHGIVLTPPSTGELFFPIMEEYRKGLKFWQKIMKF</sequence>
<protein>
    <submittedName>
        <fullName evidence="1">Uncharacterized protein</fullName>
    </submittedName>
</protein>
<evidence type="ECO:0000313" key="2">
    <source>
        <dbReference type="Proteomes" id="UP000727490"/>
    </source>
</evidence>
<dbReference type="Proteomes" id="UP000727490">
    <property type="component" value="Unassembled WGS sequence"/>
</dbReference>
<dbReference type="AlphaFoldDB" id="A0A951J253"/>
<keyword evidence="2" id="KW-1185">Reference proteome</keyword>
<dbReference type="RefSeq" id="WP_219293498.1">
    <property type="nucleotide sequence ID" value="NZ_RPHB01000010.1"/>
</dbReference>
<proteinExistence type="predicted"/>
<reference evidence="1 2" key="1">
    <citation type="journal article" date="2020" name="Syst. Appl. Microbiol.">
        <title>Arthrospiribacter ruber gen. nov., sp. nov., a novel bacterium isolated from Arthrospira cultures.</title>
        <authorList>
            <person name="Waleron M."/>
            <person name="Misztak A."/>
            <person name="Waleron M.M."/>
            <person name="Furmaniak M."/>
            <person name="Mrozik A."/>
            <person name="Waleron K."/>
        </authorList>
    </citation>
    <scope>NUCLEOTIDE SEQUENCE [LARGE SCALE GENOMIC DNA]</scope>
    <source>
        <strain evidence="1 2">DPMB0001</strain>
    </source>
</reference>
<comment type="caution">
    <text evidence="1">The sequence shown here is derived from an EMBL/GenBank/DDBJ whole genome shotgun (WGS) entry which is preliminary data.</text>
</comment>
<dbReference type="EMBL" id="RPHB01000010">
    <property type="protein sequence ID" value="MBW3470002.1"/>
    <property type="molecule type" value="Genomic_DNA"/>
</dbReference>
<gene>
    <name evidence="1" type="ORF">EGN73_19585</name>
</gene>